<evidence type="ECO:0000313" key="2">
    <source>
        <dbReference type="Proteomes" id="UP000295192"/>
    </source>
</evidence>
<keyword evidence="2" id="KW-1185">Reference proteome</keyword>
<protein>
    <submittedName>
        <fullName evidence="1">Uncharacterized protein</fullName>
    </submittedName>
</protein>
<dbReference type="SUPFAM" id="SSF57196">
    <property type="entry name" value="EGF/Laminin"/>
    <property type="match status" value="1"/>
</dbReference>
<name>A0A484AKZ1_DRONA</name>
<evidence type="ECO:0000313" key="1">
    <source>
        <dbReference type="EMBL" id="TDG38127.1"/>
    </source>
</evidence>
<feature type="non-terminal residue" evidence="1">
    <location>
        <position position="1"/>
    </location>
</feature>
<feature type="non-terminal residue" evidence="1">
    <location>
        <position position="45"/>
    </location>
</feature>
<dbReference type="Gene3D" id="2.10.25.10">
    <property type="entry name" value="Laminin"/>
    <property type="match status" value="1"/>
</dbReference>
<proteinExistence type="predicted"/>
<dbReference type="EMBL" id="LSRL02011098">
    <property type="protein sequence ID" value="TDG38127.1"/>
    <property type="molecule type" value="Genomic_DNA"/>
</dbReference>
<organism evidence="1 2">
    <name type="scientific">Drosophila navojoa</name>
    <name type="common">Fruit fly</name>
    <dbReference type="NCBI Taxonomy" id="7232"/>
    <lineage>
        <taxon>Eukaryota</taxon>
        <taxon>Metazoa</taxon>
        <taxon>Ecdysozoa</taxon>
        <taxon>Arthropoda</taxon>
        <taxon>Hexapoda</taxon>
        <taxon>Insecta</taxon>
        <taxon>Pterygota</taxon>
        <taxon>Neoptera</taxon>
        <taxon>Endopterygota</taxon>
        <taxon>Diptera</taxon>
        <taxon>Brachycera</taxon>
        <taxon>Muscomorpha</taxon>
        <taxon>Ephydroidea</taxon>
        <taxon>Drosophilidae</taxon>
        <taxon>Drosophila</taxon>
    </lineage>
</organism>
<accession>A0A484AKZ1</accession>
<sequence length="45" mass="4844">CQSVNGHCSHLCLPAPRINERSPRISCACPTGLKLMSDGLMCVED</sequence>
<gene>
    <name evidence="1" type="ORF">AWZ03_015451</name>
</gene>
<dbReference type="STRING" id="7232.A0A484AKZ1"/>
<dbReference type="Proteomes" id="UP000295192">
    <property type="component" value="Unassembled WGS sequence"/>
</dbReference>
<reference evidence="1 2" key="1">
    <citation type="journal article" date="2019" name="J. Hered.">
        <title>An Improved Genome Assembly for Drosophila navojoa, the Basal Species in the mojavensis Cluster.</title>
        <authorList>
            <person name="Vanderlinde T."/>
            <person name="Dupim E.G."/>
            <person name="Nazario-Yepiz N.O."/>
            <person name="Carvalho A.B."/>
        </authorList>
    </citation>
    <scope>NUCLEOTIDE SEQUENCE [LARGE SCALE GENOMIC DNA]</scope>
    <source>
        <strain evidence="1">Navoj_Jal97</strain>
        <tissue evidence="1">Whole organism</tissue>
    </source>
</reference>
<dbReference type="Pfam" id="PF14670">
    <property type="entry name" value="FXa_inhibition"/>
    <property type="match status" value="1"/>
</dbReference>
<dbReference type="AlphaFoldDB" id="A0A484AKZ1"/>
<comment type="caution">
    <text evidence="1">The sequence shown here is derived from an EMBL/GenBank/DDBJ whole genome shotgun (WGS) entry which is preliminary data.</text>
</comment>
<dbReference type="OrthoDB" id="664115at2759"/>